<dbReference type="AlphaFoldDB" id="A0A0F8W561"/>
<dbReference type="EMBL" id="JYKN01003331">
    <property type="protein sequence ID" value="KKK13040.1"/>
    <property type="molecule type" value="Genomic_DNA"/>
</dbReference>
<feature type="region of interest" description="Disordered" evidence="1">
    <location>
        <begin position="1"/>
        <end position="77"/>
    </location>
</feature>
<comment type="caution">
    <text evidence="2">The sequence shown here is derived from an EMBL/GenBank/DDBJ whole genome shotgun (WGS) entry which is preliminary data.</text>
</comment>
<dbReference type="VEuPathDB" id="FungiDB:P175DRAFT_077318"/>
<name>A0A0F8W561_9EURO</name>
<dbReference type="Proteomes" id="UP000034947">
    <property type="component" value="Unassembled WGS sequence"/>
</dbReference>
<feature type="region of interest" description="Disordered" evidence="1">
    <location>
        <begin position="181"/>
        <end position="205"/>
    </location>
</feature>
<dbReference type="InterPro" id="IPR011011">
    <property type="entry name" value="Znf_FYVE_PHD"/>
</dbReference>
<sequence>MSTSQSAQAGEEKQDGLSRMLKRMRTVLRRSSSARTPTAAAAAAAAASTTDEPTAQTEASQAAASEPIPAPEPLAQPTMFSHWGAFQEEKARVLFAKYGMTIESGEWRSPSDAPVQRVTKPIRMRVRRTCHRCQTTFGPDKVCMNCQHVRCKKCPRYPPAKPKDPKEQAGTALQAILTQRAQKPIAKEPRPKEPKLTIPSRTGGQDLVHKPVRQRIRRTCHRCNTVFAAHATECSNCNHIRCTDCHRDPPKLDKYPDGYPGDVEPPVEPPARTWKRPRQRVRYTCHLCPTIYRSGEKSCPNCGQEKCAETIRDPPKKQKLEPDPEIVQRVEERLAGIKGKGGTGEEAKDR</sequence>
<feature type="compositionally biased region" description="Basic and acidic residues" evidence="1">
    <location>
        <begin position="185"/>
        <end position="195"/>
    </location>
</feature>
<protein>
    <submittedName>
        <fullName evidence="2">Uncharacterized protein</fullName>
    </submittedName>
</protein>
<evidence type="ECO:0000256" key="1">
    <source>
        <dbReference type="SAM" id="MobiDB-lite"/>
    </source>
</evidence>
<keyword evidence="3" id="KW-1185">Reference proteome</keyword>
<evidence type="ECO:0000313" key="2">
    <source>
        <dbReference type="EMBL" id="KKK13040.1"/>
    </source>
</evidence>
<dbReference type="SUPFAM" id="SSF57903">
    <property type="entry name" value="FYVE/PHD zinc finger"/>
    <property type="match status" value="1"/>
</dbReference>
<organism evidence="2 3">
    <name type="scientific">Aspergillus ochraceoroseus</name>
    <dbReference type="NCBI Taxonomy" id="138278"/>
    <lineage>
        <taxon>Eukaryota</taxon>
        <taxon>Fungi</taxon>
        <taxon>Dikarya</taxon>
        <taxon>Ascomycota</taxon>
        <taxon>Pezizomycotina</taxon>
        <taxon>Eurotiomycetes</taxon>
        <taxon>Eurotiomycetidae</taxon>
        <taxon>Eurotiales</taxon>
        <taxon>Aspergillaceae</taxon>
        <taxon>Aspergillus</taxon>
        <taxon>Aspergillus subgen. Nidulantes</taxon>
    </lineage>
</organism>
<reference evidence="2 3" key="1">
    <citation type="submission" date="2015-02" db="EMBL/GenBank/DDBJ databases">
        <title>Draft Genome Sequences of Two Closely-Related Aflatoxigenic Aspergillus Species Obtained from the Cote d'Ivoire.</title>
        <authorList>
            <person name="Moore G.G."/>
            <person name="Beltz S.B."/>
            <person name="Mack B.M."/>
        </authorList>
    </citation>
    <scope>NUCLEOTIDE SEQUENCE [LARGE SCALE GENOMIC DNA]</scope>
    <source>
        <strain evidence="2 3">SRRC1432</strain>
    </source>
</reference>
<gene>
    <name evidence="2" type="ORF">AOCH_001040</name>
</gene>
<feature type="compositionally biased region" description="Low complexity" evidence="1">
    <location>
        <begin position="29"/>
        <end position="67"/>
    </location>
</feature>
<evidence type="ECO:0000313" key="3">
    <source>
        <dbReference type="Proteomes" id="UP000034947"/>
    </source>
</evidence>
<dbReference type="OrthoDB" id="5370011at2759"/>
<accession>A0A0F8W561</accession>
<proteinExistence type="predicted"/>